<protein>
    <submittedName>
        <fullName evidence="1">Uncharacterized protein</fullName>
    </submittedName>
</protein>
<gene>
    <name evidence="1" type="ORF">CEXT_565941</name>
</gene>
<dbReference type="Proteomes" id="UP001054945">
    <property type="component" value="Unassembled WGS sequence"/>
</dbReference>
<evidence type="ECO:0000313" key="2">
    <source>
        <dbReference type="Proteomes" id="UP001054945"/>
    </source>
</evidence>
<proteinExistence type="predicted"/>
<reference evidence="1 2" key="1">
    <citation type="submission" date="2021-06" db="EMBL/GenBank/DDBJ databases">
        <title>Caerostris extrusa draft genome.</title>
        <authorList>
            <person name="Kono N."/>
            <person name="Arakawa K."/>
        </authorList>
    </citation>
    <scope>NUCLEOTIDE SEQUENCE [LARGE SCALE GENOMIC DNA]</scope>
</reference>
<sequence>MLEVLTTCITPVGTTTAECETSTLGVTTSDVTENVKSSTDTPVVTSAPTVGVTTGKSETGMLEVLTSAITPSSTDTPVVTSAPTVGVTTGKSETGMLEVRTTCITPVGTTTAECKTSTFGVTTSDVTENVNSSTDTPVVTSAPTVGVTTGRE</sequence>
<dbReference type="AlphaFoldDB" id="A0AAV4PCF6"/>
<evidence type="ECO:0000313" key="1">
    <source>
        <dbReference type="EMBL" id="GIX94771.1"/>
    </source>
</evidence>
<name>A0AAV4PCF6_CAEEX</name>
<accession>A0AAV4PCF6</accession>
<organism evidence="1 2">
    <name type="scientific">Caerostris extrusa</name>
    <name type="common">Bark spider</name>
    <name type="synonym">Caerostris bankana</name>
    <dbReference type="NCBI Taxonomy" id="172846"/>
    <lineage>
        <taxon>Eukaryota</taxon>
        <taxon>Metazoa</taxon>
        <taxon>Ecdysozoa</taxon>
        <taxon>Arthropoda</taxon>
        <taxon>Chelicerata</taxon>
        <taxon>Arachnida</taxon>
        <taxon>Araneae</taxon>
        <taxon>Araneomorphae</taxon>
        <taxon>Entelegynae</taxon>
        <taxon>Araneoidea</taxon>
        <taxon>Araneidae</taxon>
        <taxon>Caerostris</taxon>
    </lineage>
</organism>
<comment type="caution">
    <text evidence="1">The sequence shown here is derived from an EMBL/GenBank/DDBJ whole genome shotgun (WGS) entry which is preliminary data.</text>
</comment>
<keyword evidence="2" id="KW-1185">Reference proteome</keyword>
<dbReference type="EMBL" id="BPLR01004426">
    <property type="protein sequence ID" value="GIX94771.1"/>
    <property type="molecule type" value="Genomic_DNA"/>
</dbReference>